<dbReference type="Proteomes" id="UP001160148">
    <property type="component" value="Unassembled WGS sequence"/>
</dbReference>
<protein>
    <submittedName>
        <fullName evidence="2">Uncharacterized protein</fullName>
    </submittedName>
</protein>
<evidence type="ECO:0000313" key="2">
    <source>
        <dbReference type="EMBL" id="CAI6363564.1"/>
    </source>
</evidence>
<accession>A0AAV0X709</accession>
<dbReference type="EMBL" id="CARXXK010000003">
    <property type="protein sequence ID" value="CAI6363564.1"/>
    <property type="molecule type" value="Genomic_DNA"/>
</dbReference>
<reference evidence="2 3" key="1">
    <citation type="submission" date="2023-01" db="EMBL/GenBank/DDBJ databases">
        <authorList>
            <person name="Whitehead M."/>
        </authorList>
    </citation>
    <scope>NUCLEOTIDE SEQUENCE [LARGE SCALE GENOMIC DNA]</scope>
</reference>
<sequence>METVKAPVDGRRVRVQAGRGADPPGDTGPSANSGRTRGTSNSNSTCGRAWTGRSPWAVTAQASGSMRVALVLRTCRSWPVAPLKTRRLLISEHGTLSPVV</sequence>
<proteinExistence type="predicted"/>
<keyword evidence="3" id="KW-1185">Reference proteome</keyword>
<gene>
    <name evidence="2" type="ORF">MEUPH1_LOCUS18493</name>
</gene>
<feature type="compositionally biased region" description="Polar residues" evidence="1">
    <location>
        <begin position="29"/>
        <end position="46"/>
    </location>
</feature>
<comment type="caution">
    <text evidence="2">The sequence shown here is derived from an EMBL/GenBank/DDBJ whole genome shotgun (WGS) entry which is preliminary data.</text>
</comment>
<name>A0AAV0X709_9HEMI</name>
<evidence type="ECO:0000313" key="3">
    <source>
        <dbReference type="Proteomes" id="UP001160148"/>
    </source>
</evidence>
<evidence type="ECO:0000256" key="1">
    <source>
        <dbReference type="SAM" id="MobiDB-lite"/>
    </source>
</evidence>
<dbReference type="AlphaFoldDB" id="A0AAV0X709"/>
<feature type="region of interest" description="Disordered" evidence="1">
    <location>
        <begin position="1"/>
        <end position="51"/>
    </location>
</feature>
<organism evidence="2 3">
    <name type="scientific">Macrosiphum euphorbiae</name>
    <name type="common">potato aphid</name>
    <dbReference type="NCBI Taxonomy" id="13131"/>
    <lineage>
        <taxon>Eukaryota</taxon>
        <taxon>Metazoa</taxon>
        <taxon>Ecdysozoa</taxon>
        <taxon>Arthropoda</taxon>
        <taxon>Hexapoda</taxon>
        <taxon>Insecta</taxon>
        <taxon>Pterygota</taxon>
        <taxon>Neoptera</taxon>
        <taxon>Paraneoptera</taxon>
        <taxon>Hemiptera</taxon>
        <taxon>Sternorrhyncha</taxon>
        <taxon>Aphidomorpha</taxon>
        <taxon>Aphidoidea</taxon>
        <taxon>Aphididae</taxon>
        <taxon>Macrosiphini</taxon>
        <taxon>Macrosiphum</taxon>
    </lineage>
</organism>